<evidence type="ECO:0000259" key="1">
    <source>
        <dbReference type="SMART" id="SM00900"/>
    </source>
</evidence>
<name>A0A8J8B5G8_9FIRM</name>
<dbReference type="Pfam" id="PF04205">
    <property type="entry name" value="FMN_bind"/>
    <property type="match status" value="1"/>
</dbReference>
<reference evidence="2" key="1">
    <citation type="submission" date="2021-04" db="EMBL/GenBank/DDBJ databases">
        <title>Sinoanaerobacter chloroacetimidivorans sp. nov., an obligate anaerobic bacterium isolated from anaerobic sludge.</title>
        <authorList>
            <person name="Bao Y."/>
        </authorList>
    </citation>
    <scope>NUCLEOTIDE SEQUENCE</scope>
    <source>
        <strain evidence="2">BAD-6</strain>
    </source>
</reference>
<gene>
    <name evidence="2" type="ORF">KCX82_20860</name>
</gene>
<dbReference type="InterPro" id="IPR007329">
    <property type="entry name" value="FMN-bd"/>
</dbReference>
<dbReference type="RefSeq" id="WP_227020441.1">
    <property type="nucleotide sequence ID" value="NZ_JAGSND010000025.1"/>
</dbReference>
<evidence type="ECO:0000313" key="3">
    <source>
        <dbReference type="Proteomes" id="UP000675664"/>
    </source>
</evidence>
<accession>A0A8J8B5G8</accession>
<dbReference type="EMBL" id="JAGSND010000025">
    <property type="protein sequence ID" value="MBR0600325.1"/>
    <property type="molecule type" value="Genomic_DNA"/>
</dbReference>
<evidence type="ECO:0000313" key="2">
    <source>
        <dbReference type="EMBL" id="MBR0600325.1"/>
    </source>
</evidence>
<reference evidence="2" key="2">
    <citation type="submission" date="2021-04" db="EMBL/GenBank/DDBJ databases">
        <authorList>
            <person name="Liu J."/>
        </authorList>
    </citation>
    <scope>NUCLEOTIDE SEQUENCE</scope>
    <source>
        <strain evidence="2">BAD-6</strain>
    </source>
</reference>
<protein>
    <submittedName>
        <fullName evidence="2">FMN-binding protein</fullName>
    </submittedName>
</protein>
<dbReference type="SMART" id="SM00900">
    <property type="entry name" value="FMN_bind"/>
    <property type="match status" value="1"/>
</dbReference>
<dbReference type="Proteomes" id="UP000675664">
    <property type="component" value="Unassembled WGS sequence"/>
</dbReference>
<dbReference type="GO" id="GO:0010181">
    <property type="term" value="F:FMN binding"/>
    <property type="evidence" value="ECO:0007669"/>
    <property type="project" value="InterPro"/>
</dbReference>
<keyword evidence="3" id="KW-1185">Reference proteome</keyword>
<proteinExistence type="predicted"/>
<dbReference type="GO" id="GO:0016020">
    <property type="term" value="C:membrane"/>
    <property type="evidence" value="ECO:0007669"/>
    <property type="project" value="InterPro"/>
</dbReference>
<comment type="caution">
    <text evidence="2">The sequence shown here is derived from an EMBL/GenBank/DDBJ whole genome shotgun (WGS) entry which is preliminary data.</text>
</comment>
<dbReference type="AlphaFoldDB" id="A0A8J8B5G8"/>
<organism evidence="2 3">
    <name type="scientific">Sinanaerobacter chloroacetimidivorans</name>
    <dbReference type="NCBI Taxonomy" id="2818044"/>
    <lineage>
        <taxon>Bacteria</taxon>
        <taxon>Bacillati</taxon>
        <taxon>Bacillota</taxon>
        <taxon>Clostridia</taxon>
        <taxon>Peptostreptococcales</taxon>
        <taxon>Anaerovoracaceae</taxon>
        <taxon>Sinanaerobacter</taxon>
    </lineage>
</organism>
<sequence>MKKRYIVTIIVVLVLALGFITTKLLLAKAEGNLKQLALSEISDVDLAAAEDGIYIGSYSAFPISVEVRVTIKNHIIKEIELLKHNNGQGQGAEIIPENVIEAQSLNVDSVSGATYSSKVILKAIQNAILKASG</sequence>
<feature type="domain" description="FMN-binding" evidence="1">
    <location>
        <begin position="57"/>
        <end position="131"/>
    </location>
</feature>
<dbReference type="Gene3D" id="3.90.1010.20">
    <property type="match status" value="1"/>
</dbReference>